<dbReference type="PANTHER" id="PTHR13581">
    <property type="entry name" value="MRG-BINDING PROTEIN"/>
    <property type="match status" value="1"/>
</dbReference>
<keyword evidence="3" id="KW-0156">Chromatin regulator</keyword>
<organism evidence="8 9">
    <name type="scientific">Oopsacas minuta</name>
    <dbReference type="NCBI Taxonomy" id="111878"/>
    <lineage>
        <taxon>Eukaryota</taxon>
        <taxon>Metazoa</taxon>
        <taxon>Porifera</taxon>
        <taxon>Hexactinellida</taxon>
        <taxon>Hexasterophora</taxon>
        <taxon>Lyssacinosida</taxon>
        <taxon>Leucopsacidae</taxon>
        <taxon>Oopsacas</taxon>
    </lineage>
</organism>
<keyword evidence="4" id="KW-0805">Transcription regulation</keyword>
<gene>
    <name evidence="8" type="ORF">LOD99_12607</name>
</gene>
<name>A0AAV7JCR3_9METZ</name>
<keyword evidence="5" id="KW-0804">Transcription</keyword>
<sequence>MSKDDSQITTIMISEPNSLTNPESPHSSTHEPSADKSPPTNTELKEGVSGKELDEELIISEVDQKPVAILTKIDWTPELDLALLYALQNHKLVGSNKYFHMLCIHDAFSKNSGILCTVDTLWDRVSEWYDLDLLAGNELNPFPLSDEPNEFSLPPYFSHSQPPDSPILLDSEDEPASHRLRSVHRIK</sequence>
<dbReference type="GO" id="GO:0006357">
    <property type="term" value="P:regulation of transcription by RNA polymerase II"/>
    <property type="evidence" value="ECO:0007669"/>
    <property type="project" value="TreeGrafter"/>
</dbReference>
<dbReference type="GO" id="GO:0005634">
    <property type="term" value="C:nucleus"/>
    <property type="evidence" value="ECO:0007669"/>
    <property type="project" value="UniProtKB-SubCell"/>
</dbReference>
<dbReference type="Pfam" id="PF07904">
    <property type="entry name" value="Eaf7"/>
    <property type="match status" value="1"/>
</dbReference>
<reference evidence="8 9" key="1">
    <citation type="journal article" date="2023" name="BMC Biol.">
        <title>The compact genome of the sponge Oopsacas minuta (Hexactinellida) is lacking key metazoan core genes.</title>
        <authorList>
            <person name="Santini S."/>
            <person name="Schenkelaars Q."/>
            <person name="Jourda C."/>
            <person name="Duchesne M."/>
            <person name="Belahbib H."/>
            <person name="Rocher C."/>
            <person name="Selva M."/>
            <person name="Riesgo A."/>
            <person name="Vervoort M."/>
            <person name="Leys S.P."/>
            <person name="Kodjabachian L."/>
            <person name="Le Bivic A."/>
            <person name="Borchiellini C."/>
            <person name="Claverie J.M."/>
            <person name="Renard E."/>
        </authorList>
    </citation>
    <scope>NUCLEOTIDE SEQUENCE [LARGE SCALE GENOMIC DNA]</scope>
    <source>
        <strain evidence="8">SPO-2</strain>
    </source>
</reference>
<evidence type="ECO:0000256" key="2">
    <source>
        <dbReference type="ARBA" id="ARBA00007117"/>
    </source>
</evidence>
<comment type="similarity">
    <text evidence="2">Belongs to the EAF7 family.</text>
</comment>
<dbReference type="PANTHER" id="PTHR13581:SF5">
    <property type="entry name" value="MRG_MORF4L-BINDING PROTEIN"/>
    <property type="match status" value="1"/>
</dbReference>
<evidence type="ECO:0000313" key="9">
    <source>
        <dbReference type="Proteomes" id="UP001165289"/>
    </source>
</evidence>
<feature type="region of interest" description="Disordered" evidence="7">
    <location>
        <begin position="1"/>
        <end position="49"/>
    </location>
</feature>
<evidence type="ECO:0000256" key="5">
    <source>
        <dbReference type="ARBA" id="ARBA00023163"/>
    </source>
</evidence>
<dbReference type="GO" id="GO:0035267">
    <property type="term" value="C:NuA4 histone acetyltransferase complex"/>
    <property type="evidence" value="ECO:0007669"/>
    <property type="project" value="TreeGrafter"/>
</dbReference>
<comment type="subcellular location">
    <subcellularLocation>
        <location evidence="1">Nucleus</location>
    </subcellularLocation>
</comment>
<protein>
    <submittedName>
        <fullName evidence="8">MRG/MORF4L-binding protein</fullName>
    </submittedName>
</protein>
<proteinExistence type="inferred from homology"/>
<dbReference type="GO" id="GO:0006325">
    <property type="term" value="P:chromatin organization"/>
    <property type="evidence" value="ECO:0007669"/>
    <property type="project" value="UniProtKB-KW"/>
</dbReference>
<comment type="caution">
    <text evidence="8">The sequence shown here is derived from an EMBL/GenBank/DDBJ whole genome shotgun (WGS) entry which is preliminary data.</text>
</comment>
<evidence type="ECO:0000256" key="7">
    <source>
        <dbReference type="SAM" id="MobiDB-lite"/>
    </source>
</evidence>
<dbReference type="AlphaFoldDB" id="A0AAV7JCR3"/>
<dbReference type="InterPro" id="IPR012423">
    <property type="entry name" value="Eaf7/MRGBP"/>
</dbReference>
<accession>A0AAV7JCR3</accession>
<feature type="compositionally biased region" description="Polar residues" evidence="7">
    <location>
        <begin position="7"/>
        <end position="21"/>
    </location>
</feature>
<dbReference type="EMBL" id="JAKMXF010000354">
    <property type="protein sequence ID" value="KAI6646486.1"/>
    <property type="molecule type" value="Genomic_DNA"/>
</dbReference>
<evidence type="ECO:0000256" key="6">
    <source>
        <dbReference type="ARBA" id="ARBA00023242"/>
    </source>
</evidence>
<evidence type="ECO:0000256" key="3">
    <source>
        <dbReference type="ARBA" id="ARBA00022853"/>
    </source>
</evidence>
<evidence type="ECO:0000313" key="8">
    <source>
        <dbReference type="EMBL" id="KAI6646486.1"/>
    </source>
</evidence>
<dbReference type="Proteomes" id="UP001165289">
    <property type="component" value="Unassembled WGS sequence"/>
</dbReference>
<keyword evidence="9" id="KW-1185">Reference proteome</keyword>
<keyword evidence="6" id="KW-0539">Nucleus</keyword>
<evidence type="ECO:0000256" key="4">
    <source>
        <dbReference type="ARBA" id="ARBA00023015"/>
    </source>
</evidence>
<evidence type="ECO:0000256" key="1">
    <source>
        <dbReference type="ARBA" id="ARBA00004123"/>
    </source>
</evidence>